<feature type="compositionally biased region" description="Low complexity" evidence="1">
    <location>
        <begin position="237"/>
        <end position="248"/>
    </location>
</feature>
<dbReference type="RefSeq" id="WP_201682018.1">
    <property type="nucleotide sequence ID" value="NZ_JAEQNA010000001.1"/>
</dbReference>
<feature type="chain" id="PRO_5036679211" description="Tfp pilus assembly protein FimV" evidence="2">
    <location>
        <begin position="26"/>
        <end position="664"/>
    </location>
</feature>
<evidence type="ECO:0000256" key="1">
    <source>
        <dbReference type="SAM" id="MobiDB-lite"/>
    </source>
</evidence>
<proteinExistence type="predicted"/>
<evidence type="ECO:0000313" key="4">
    <source>
        <dbReference type="Proteomes" id="UP000613011"/>
    </source>
</evidence>
<dbReference type="EMBL" id="JAEQNA010000001">
    <property type="protein sequence ID" value="MBL0418953.1"/>
    <property type="molecule type" value="Genomic_DNA"/>
</dbReference>
<name>A0A936ZKH4_9BURK</name>
<protein>
    <recommendedName>
        <fullName evidence="5">Tfp pilus assembly protein FimV</fullName>
    </recommendedName>
</protein>
<comment type="caution">
    <text evidence="3">The sequence shown here is derived from an EMBL/GenBank/DDBJ whole genome shotgun (WGS) entry which is preliminary data.</text>
</comment>
<keyword evidence="4" id="KW-1185">Reference proteome</keyword>
<feature type="region of interest" description="Disordered" evidence="1">
    <location>
        <begin position="178"/>
        <end position="255"/>
    </location>
</feature>
<feature type="signal peptide" evidence="2">
    <location>
        <begin position="1"/>
        <end position="25"/>
    </location>
</feature>
<sequence length="664" mass="70535">MKRTHLWRLLPGAALILSVASPSLALTLGNVQGVATIGRPLDLTVPVTLDSERDAGVLCPRVDVSYGDNRVELRQLEPPVARGSTAVLRLRVPQAVNEAFVTVQVQVGCVQTLSRRFVLLTEHPGDTLTAAAQPSPVAPAVLPASTALPVLSPSSEATMPARAPVVVPAASVAAEVPAPRQTRRVAPAPRPPATQPRRVERPRLKLDAPESLPRATGKAQPAGPAAQAPAAPPAPATLPAAPAAPTPEEAARNAERMASLEADVRAMREMMVRNEALVAELRSRLQEAQGDRYSNELVYGLGGLLALASALAAVFWRRSRRAGNPSASWWSDQVPEGEAELHEDMAAPPRKRASVPVDSLLERPAAAQPVSIMASSLSGFGEVVPGDADIDAAPARAEVFAPVSDRAPLTAGFGDGDLPAAVPAAPALSIDEIAEVQQQAEFFLSLGEQERAVAVLREQIDSHPHASTVPWLELMDIYWRLQRPQEYEQLRRDFEWLFGTTAPSYLAYEEEQAGLSAQPELLARIQSAWASPTVLGELEQAVMRRPGPGGAYLGVQGLRELLMLHGVAADLQSDESAPEESPAFASAAVSTSGAAAGQPVMSLDPLPDQGWNRLAPADARPLGLDVNLDDLDLPPAKGIRAARGGDHLLDFELDLSEKFKLPKR</sequence>
<organism evidence="3 4">
    <name type="scientific">Ramlibacter aurantiacus</name>
    <dbReference type="NCBI Taxonomy" id="2801330"/>
    <lineage>
        <taxon>Bacteria</taxon>
        <taxon>Pseudomonadati</taxon>
        <taxon>Pseudomonadota</taxon>
        <taxon>Betaproteobacteria</taxon>
        <taxon>Burkholderiales</taxon>
        <taxon>Comamonadaceae</taxon>
        <taxon>Ramlibacter</taxon>
    </lineage>
</organism>
<reference evidence="3" key="1">
    <citation type="submission" date="2021-01" db="EMBL/GenBank/DDBJ databases">
        <title>Ramlibacter sp. strain AW1 16S ribosomal RNA gene Genome sequencing and assembly.</title>
        <authorList>
            <person name="Kang M."/>
        </authorList>
    </citation>
    <scope>NUCLEOTIDE SEQUENCE</scope>
    <source>
        <strain evidence="3">AW1</strain>
    </source>
</reference>
<feature type="compositionally biased region" description="Low complexity" evidence="1">
    <location>
        <begin position="178"/>
        <end position="187"/>
    </location>
</feature>
<accession>A0A936ZKH4</accession>
<dbReference type="Proteomes" id="UP000613011">
    <property type="component" value="Unassembled WGS sequence"/>
</dbReference>
<gene>
    <name evidence="3" type="ORF">JI739_01215</name>
</gene>
<feature type="compositionally biased region" description="Basic and acidic residues" evidence="1">
    <location>
        <begin position="197"/>
        <end position="208"/>
    </location>
</feature>
<dbReference type="AlphaFoldDB" id="A0A936ZKH4"/>
<feature type="compositionally biased region" description="Low complexity" evidence="1">
    <location>
        <begin position="219"/>
        <end position="229"/>
    </location>
</feature>
<keyword evidence="2" id="KW-0732">Signal</keyword>
<evidence type="ECO:0008006" key="5">
    <source>
        <dbReference type="Google" id="ProtNLM"/>
    </source>
</evidence>
<evidence type="ECO:0000256" key="2">
    <source>
        <dbReference type="SAM" id="SignalP"/>
    </source>
</evidence>
<evidence type="ECO:0000313" key="3">
    <source>
        <dbReference type="EMBL" id="MBL0418953.1"/>
    </source>
</evidence>